<protein>
    <recommendedName>
        <fullName evidence="3">Class I SAM-dependent methyltransferase</fullName>
    </recommendedName>
</protein>
<dbReference type="InterPro" id="IPR029063">
    <property type="entry name" value="SAM-dependent_MTases_sf"/>
</dbReference>
<evidence type="ECO:0000313" key="1">
    <source>
        <dbReference type="EMBL" id="KKT51733.1"/>
    </source>
</evidence>
<sequence length="201" mass="22630">MNTLDTISNKYQLVLDDQNGPIKIQQSRESMGLLLNDLGFKKGVEIGVYRGKFTTALANNAPGMELTGVDAWAVYPGYKDDVENDLEGGEAYADAVRRTKHYPNIHLVKAWSTEAAKMFEDQSLDFIYIDANHDFEHCVEDLAAWSKKVKSGGIISGHDYAVNHRKKVGVVEAVTGWITAYEIKPLFIWEDRTPSWMFVKP</sequence>
<evidence type="ECO:0000313" key="2">
    <source>
        <dbReference type="Proteomes" id="UP000034006"/>
    </source>
</evidence>
<comment type="caution">
    <text evidence="1">The sequence shown here is derived from an EMBL/GenBank/DDBJ whole genome shotgun (WGS) entry which is preliminary data.</text>
</comment>
<dbReference type="AlphaFoldDB" id="A0A0G1HYT4"/>
<organism evidence="1 2">
    <name type="scientific">Candidatus Collierbacteria bacterium GW2011_GWB2_44_22</name>
    <dbReference type="NCBI Taxonomy" id="1618387"/>
    <lineage>
        <taxon>Bacteria</taxon>
        <taxon>Candidatus Collieribacteriota</taxon>
    </lineage>
</organism>
<dbReference type="SUPFAM" id="SSF53335">
    <property type="entry name" value="S-adenosyl-L-methionine-dependent methyltransferases"/>
    <property type="match status" value="1"/>
</dbReference>
<dbReference type="EMBL" id="LCIH01000008">
    <property type="protein sequence ID" value="KKT51733.1"/>
    <property type="molecule type" value="Genomic_DNA"/>
</dbReference>
<dbReference type="Gene3D" id="3.40.50.150">
    <property type="entry name" value="Vaccinia Virus protein VP39"/>
    <property type="match status" value="1"/>
</dbReference>
<dbReference type="PANTHER" id="PTHR37909">
    <property type="entry name" value="S-ADENOSYL-L-METHIONINE-DEPENDENT METHYLTRANSFERASES SUPERFAMILY PROTEIN"/>
    <property type="match status" value="1"/>
</dbReference>
<evidence type="ECO:0008006" key="3">
    <source>
        <dbReference type="Google" id="ProtNLM"/>
    </source>
</evidence>
<dbReference type="STRING" id="1618387.UW44_C0008G0055"/>
<proteinExistence type="predicted"/>
<dbReference type="Proteomes" id="UP000034006">
    <property type="component" value="Unassembled WGS sequence"/>
</dbReference>
<accession>A0A0G1HYT4</accession>
<dbReference type="Pfam" id="PF13578">
    <property type="entry name" value="Methyltransf_24"/>
    <property type="match status" value="1"/>
</dbReference>
<name>A0A0G1HYT4_9BACT</name>
<gene>
    <name evidence="1" type="ORF">UW44_C0008G0055</name>
</gene>
<dbReference type="PANTHER" id="PTHR37909:SF1">
    <property type="entry name" value="S-ADENOSYL-L-METHIONINE-DEPENDENT METHYLTRANSFERASES SUPERFAMILY PROTEIN"/>
    <property type="match status" value="1"/>
</dbReference>
<reference evidence="1 2" key="1">
    <citation type="journal article" date="2015" name="Nature">
        <title>rRNA introns, odd ribosomes, and small enigmatic genomes across a large radiation of phyla.</title>
        <authorList>
            <person name="Brown C.T."/>
            <person name="Hug L.A."/>
            <person name="Thomas B.C."/>
            <person name="Sharon I."/>
            <person name="Castelle C.J."/>
            <person name="Singh A."/>
            <person name="Wilkins M.J."/>
            <person name="Williams K.H."/>
            <person name="Banfield J.F."/>
        </authorList>
    </citation>
    <scope>NUCLEOTIDE SEQUENCE [LARGE SCALE GENOMIC DNA]</scope>
</reference>